<organism evidence="3 4">
    <name type="scientific">Pseudomonas amygdali pv. lachrymans str. M301315</name>
    <dbReference type="NCBI Taxonomy" id="629260"/>
    <lineage>
        <taxon>Bacteria</taxon>
        <taxon>Pseudomonadati</taxon>
        <taxon>Pseudomonadota</taxon>
        <taxon>Gammaproteobacteria</taxon>
        <taxon>Pseudomonadales</taxon>
        <taxon>Pseudomonadaceae</taxon>
        <taxon>Pseudomonas</taxon>
        <taxon>Pseudomonas amygdali</taxon>
    </lineage>
</organism>
<protein>
    <recommendedName>
        <fullName evidence="5">TraY protein</fullName>
    </recommendedName>
</protein>
<feature type="transmembrane region" description="Helical" evidence="1">
    <location>
        <begin position="177"/>
        <end position="199"/>
    </location>
</feature>
<feature type="chain" id="PRO_5041919213" description="TraY protein" evidence="2">
    <location>
        <begin position="16"/>
        <end position="206"/>
    </location>
</feature>
<evidence type="ECO:0000313" key="3">
    <source>
        <dbReference type="EMBL" id="AXH59462.1"/>
    </source>
</evidence>
<feature type="transmembrane region" description="Helical" evidence="1">
    <location>
        <begin position="137"/>
        <end position="157"/>
    </location>
</feature>
<dbReference type="Proteomes" id="UP000006426">
    <property type="component" value="Plasmid pmppla107"/>
</dbReference>
<feature type="transmembrane region" description="Helical" evidence="1">
    <location>
        <begin position="27"/>
        <end position="50"/>
    </location>
</feature>
<name>A0AAD0M5Y9_PSEAV</name>
<feature type="transmembrane region" description="Helical" evidence="1">
    <location>
        <begin position="62"/>
        <end position="82"/>
    </location>
</feature>
<sequence>MALALAAFLPGFANAAAVNVVAQFTTLFGVVLAVSAFIGVMLFANGLYSIYVSSSGRSNKSVAQGLMNMLVGTFMLSVGWVYGMMKASFIGTTATGVDYEGREALALNGVEAAAIAAGNAVSKTAYGKFIDSNTLQAVFAFVFFVGLLAFVHGVYLLRTIGMDGGDANMKRAAFYRIFGGLICMNITWFSCLVGGILGISSMCFGE</sequence>
<keyword evidence="1" id="KW-0472">Membrane</keyword>
<gene>
    <name evidence="3" type="ORF">PLA107_030000</name>
</gene>
<dbReference type="AlphaFoldDB" id="A0AAD0M5Y9"/>
<accession>A0AAD0M5Y9</accession>
<evidence type="ECO:0000313" key="4">
    <source>
        <dbReference type="Proteomes" id="UP000006426"/>
    </source>
</evidence>
<keyword evidence="3" id="KW-0614">Plasmid</keyword>
<evidence type="ECO:0000256" key="2">
    <source>
        <dbReference type="SAM" id="SignalP"/>
    </source>
</evidence>
<evidence type="ECO:0008006" key="5">
    <source>
        <dbReference type="Google" id="ProtNLM"/>
    </source>
</evidence>
<geneLocation type="plasmid" evidence="4">
    <name>pmppla107</name>
</geneLocation>
<keyword evidence="1" id="KW-1133">Transmembrane helix</keyword>
<keyword evidence="1" id="KW-0812">Transmembrane</keyword>
<proteinExistence type="predicted"/>
<feature type="signal peptide" evidence="2">
    <location>
        <begin position="1"/>
        <end position="15"/>
    </location>
</feature>
<evidence type="ECO:0000256" key="1">
    <source>
        <dbReference type="SAM" id="Phobius"/>
    </source>
</evidence>
<reference evidence="3 4" key="1">
    <citation type="journal article" date="2011" name="PLoS Pathog.">
        <title>Dynamic evolution of pathogenicity revealed by sequencing and comparative genomics of 19 Pseudomonas syringae isolates.</title>
        <authorList>
            <person name="Baltrus D.A."/>
            <person name="Nishimura M.T."/>
            <person name="Romanchuk A."/>
            <person name="Chang J.H."/>
            <person name="Mukhtar M.S."/>
            <person name="Cherkis K."/>
            <person name="Roach J."/>
            <person name="Grant S.R."/>
            <person name="Jones C.D."/>
            <person name="Dangl J.L."/>
        </authorList>
    </citation>
    <scope>NUCLEOTIDE SEQUENCE [LARGE SCALE GENOMIC DNA]</scope>
    <source>
        <strain evidence="3 4">M301315</strain>
    </source>
</reference>
<keyword evidence="2" id="KW-0732">Signal</keyword>
<dbReference type="EMBL" id="CP031226">
    <property type="protein sequence ID" value="AXH59462.1"/>
    <property type="molecule type" value="Genomic_DNA"/>
</dbReference>